<dbReference type="Pfam" id="PF14322">
    <property type="entry name" value="SusD-like_3"/>
    <property type="match status" value="1"/>
</dbReference>
<protein>
    <submittedName>
        <fullName evidence="8">RagB/SusD family nutrient uptake outer membrane protein</fullName>
    </submittedName>
</protein>
<dbReference type="AlphaFoldDB" id="A0A7K1SQH0"/>
<dbReference type="EMBL" id="WPIN01000029">
    <property type="protein sequence ID" value="MVM35990.1"/>
    <property type="molecule type" value="Genomic_DNA"/>
</dbReference>
<dbReference type="Pfam" id="PF07980">
    <property type="entry name" value="SusD_RagB"/>
    <property type="match status" value="1"/>
</dbReference>
<gene>
    <name evidence="8" type="ORF">GO755_38610</name>
</gene>
<evidence type="ECO:0000259" key="6">
    <source>
        <dbReference type="Pfam" id="PF07980"/>
    </source>
</evidence>
<name>A0A7K1SQH0_9BACT</name>
<evidence type="ECO:0000313" key="8">
    <source>
        <dbReference type="EMBL" id="MVM35990.1"/>
    </source>
</evidence>
<feature type="domain" description="SusD-like N-terminal" evidence="7">
    <location>
        <begin position="102"/>
        <end position="225"/>
    </location>
</feature>
<comment type="subcellular location">
    <subcellularLocation>
        <location evidence="1">Cell outer membrane</location>
    </subcellularLocation>
</comment>
<evidence type="ECO:0000256" key="2">
    <source>
        <dbReference type="ARBA" id="ARBA00006275"/>
    </source>
</evidence>
<evidence type="ECO:0000259" key="7">
    <source>
        <dbReference type="Pfam" id="PF14322"/>
    </source>
</evidence>
<comment type="similarity">
    <text evidence="2">Belongs to the SusD family.</text>
</comment>
<reference evidence="8 9" key="1">
    <citation type="submission" date="2019-12" db="EMBL/GenBank/DDBJ databases">
        <title>Spirosoma sp. HMF4905 genome sequencing and assembly.</title>
        <authorList>
            <person name="Kang H."/>
            <person name="Cha I."/>
            <person name="Kim H."/>
            <person name="Joh K."/>
        </authorList>
    </citation>
    <scope>NUCLEOTIDE SEQUENCE [LARGE SCALE GENOMIC DNA]</scope>
    <source>
        <strain evidence="8 9">HMF4905</strain>
    </source>
</reference>
<comment type="caution">
    <text evidence="8">The sequence shown here is derived from an EMBL/GenBank/DDBJ whole genome shotgun (WGS) entry which is preliminary data.</text>
</comment>
<keyword evidence="5" id="KW-0998">Cell outer membrane</keyword>
<sequence>MKPYRILHILLLVGALTLTQTSCNKVLELDPLDQLSDAAYWKTPNDFMLAANQYYLFLRTFTDAVSDNPHADIRSDIVGGQNAFSRGTNTVPTTDGVWNSNYSGSVPTGAWSRIRVINYLLDKAATYPNPTEIAKYVAEAKFFRAYIYFDLVQLYGGVPIVDKILGPNSSELQGPRNSRDEVTDFILKDINDAITALPAKTAQTAAELGRINKESAQAFLSRVALYEGTWQKFRNNTARANTLLDMAISASGAVITGGQYSLFAPAALGDSAQKYLFILENQKSNPANITKTANTEYIVVNRYDQTLRQIRFNISHTGTGAPTRTFANLYLCKDGLPIEKSPLFQGYAKVNSEYQNRETRMRYNLGVPGAPSWQGNANWRVDWVSGPADLANALKGIYGANPGYGSSKFIAERQVADNEEGYDYPVIRYAEVLLTYAEAVFERNGTISDADLDKSLNLTRLRINKTMPKLSNQFVQTNGLDMRTEIRRERTVEFWAEGFRTDDLKRWHNAVELLAQPELSTKWTGTEFEKTYPAGASAAKDADGVIIIDAVRSFSEKNYLWPIPSQQLQLNPKLEQNPGW</sequence>
<evidence type="ECO:0000256" key="5">
    <source>
        <dbReference type="ARBA" id="ARBA00023237"/>
    </source>
</evidence>
<evidence type="ECO:0000256" key="4">
    <source>
        <dbReference type="ARBA" id="ARBA00023136"/>
    </source>
</evidence>
<keyword evidence="9" id="KW-1185">Reference proteome</keyword>
<proteinExistence type="inferred from homology"/>
<dbReference type="InterPro" id="IPR033985">
    <property type="entry name" value="SusD-like_N"/>
</dbReference>
<organism evidence="8 9">
    <name type="scientific">Spirosoma arboris</name>
    <dbReference type="NCBI Taxonomy" id="2682092"/>
    <lineage>
        <taxon>Bacteria</taxon>
        <taxon>Pseudomonadati</taxon>
        <taxon>Bacteroidota</taxon>
        <taxon>Cytophagia</taxon>
        <taxon>Cytophagales</taxon>
        <taxon>Cytophagaceae</taxon>
        <taxon>Spirosoma</taxon>
    </lineage>
</organism>
<dbReference type="RefSeq" id="WP_157590789.1">
    <property type="nucleotide sequence ID" value="NZ_WPIN01000029.1"/>
</dbReference>
<feature type="domain" description="RagB/SusD" evidence="6">
    <location>
        <begin position="316"/>
        <end position="580"/>
    </location>
</feature>
<keyword evidence="4" id="KW-0472">Membrane</keyword>
<dbReference type="InterPro" id="IPR012944">
    <property type="entry name" value="SusD_RagB_dom"/>
</dbReference>
<dbReference type="SUPFAM" id="SSF48452">
    <property type="entry name" value="TPR-like"/>
    <property type="match status" value="1"/>
</dbReference>
<keyword evidence="3" id="KW-0732">Signal</keyword>
<dbReference type="GO" id="GO:0009279">
    <property type="term" value="C:cell outer membrane"/>
    <property type="evidence" value="ECO:0007669"/>
    <property type="project" value="UniProtKB-SubCell"/>
</dbReference>
<dbReference type="Proteomes" id="UP000436006">
    <property type="component" value="Unassembled WGS sequence"/>
</dbReference>
<evidence type="ECO:0000313" key="9">
    <source>
        <dbReference type="Proteomes" id="UP000436006"/>
    </source>
</evidence>
<evidence type="ECO:0000256" key="1">
    <source>
        <dbReference type="ARBA" id="ARBA00004442"/>
    </source>
</evidence>
<accession>A0A7K1SQH0</accession>
<dbReference type="Gene3D" id="1.25.40.390">
    <property type="match status" value="1"/>
</dbReference>
<dbReference type="InterPro" id="IPR011990">
    <property type="entry name" value="TPR-like_helical_dom_sf"/>
</dbReference>
<evidence type="ECO:0000256" key="3">
    <source>
        <dbReference type="ARBA" id="ARBA00022729"/>
    </source>
</evidence>